<evidence type="ECO:0000256" key="1">
    <source>
        <dbReference type="SAM" id="MobiDB-lite"/>
    </source>
</evidence>
<evidence type="ECO:0000313" key="2">
    <source>
        <dbReference type="EMBL" id="OSX80936.1"/>
    </source>
</evidence>
<name>A0A1X6PJK4_PORUM</name>
<dbReference type="Proteomes" id="UP000218209">
    <property type="component" value="Unassembled WGS sequence"/>
</dbReference>
<keyword evidence="3" id="KW-1185">Reference proteome</keyword>
<feature type="region of interest" description="Disordered" evidence="1">
    <location>
        <begin position="1"/>
        <end position="48"/>
    </location>
</feature>
<dbReference type="AlphaFoldDB" id="A0A1X6PJK4"/>
<organism evidence="2 3">
    <name type="scientific">Porphyra umbilicalis</name>
    <name type="common">Purple laver</name>
    <name type="synonym">Red alga</name>
    <dbReference type="NCBI Taxonomy" id="2786"/>
    <lineage>
        <taxon>Eukaryota</taxon>
        <taxon>Rhodophyta</taxon>
        <taxon>Bangiophyceae</taxon>
        <taxon>Bangiales</taxon>
        <taxon>Bangiaceae</taxon>
        <taxon>Porphyra</taxon>
    </lineage>
</organism>
<accession>A0A1X6PJK4</accession>
<proteinExistence type="predicted"/>
<sequence length="139" mass="15223">MSVGRLHSADTVRSKERRVNTRLASPPPPLPLPPPPPLPSPSRSRHSEVRPVIAEALPQLVLDSPNCATSCRVHWPPTSSLLCSRRGRQRRALTTVQRRRCAWVPARHGQGRDSCTPATRQVLAQAPAPSVDRECGNAI</sequence>
<dbReference type="EMBL" id="KV918767">
    <property type="protein sequence ID" value="OSX80936.1"/>
    <property type="molecule type" value="Genomic_DNA"/>
</dbReference>
<feature type="compositionally biased region" description="Basic and acidic residues" evidence="1">
    <location>
        <begin position="7"/>
        <end position="19"/>
    </location>
</feature>
<gene>
    <name evidence="2" type="ORF">BU14_0031s0105</name>
</gene>
<protein>
    <submittedName>
        <fullName evidence="2">Uncharacterized protein</fullName>
    </submittedName>
</protein>
<evidence type="ECO:0000313" key="3">
    <source>
        <dbReference type="Proteomes" id="UP000218209"/>
    </source>
</evidence>
<reference evidence="2 3" key="1">
    <citation type="submission" date="2017-03" db="EMBL/GenBank/DDBJ databases">
        <title>WGS assembly of Porphyra umbilicalis.</title>
        <authorList>
            <person name="Brawley S.H."/>
            <person name="Blouin N.A."/>
            <person name="Ficko-Blean E."/>
            <person name="Wheeler G.L."/>
            <person name="Lohr M."/>
            <person name="Goodson H.V."/>
            <person name="Jenkins J.W."/>
            <person name="Blaby-Haas C.E."/>
            <person name="Helliwell K.E."/>
            <person name="Chan C."/>
            <person name="Marriage T."/>
            <person name="Bhattacharya D."/>
            <person name="Klein A.S."/>
            <person name="Badis Y."/>
            <person name="Brodie J."/>
            <person name="Cao Y."/>
            <person name="Collen J."/>
            <person name="Dittami S.M."/>
            <person name="Gachon C.M."/>
            <person name="Green B.R."/>
            <person name="Karpowicz S."/>
            <person name="Kim J.W."/>
            <person name="Kudahl U."/>
            <person name="Lin S."/>
            <person name="Michel G."/>
            <person name="Mittag M."/>
            <person name="Olson B.J."/>
            <person name="Pangilinan J."/>
            <person name="Peng Y."/>
            <person name="Qiu H."/>
            <person name="Shu S."/>
            <person name="Singer J.T."/>
            <person name="Smith A.G."/>
            <person name="Sprecher B.N."/>
            <person name="Wagner V."/>
            <person name="Wang W."/>
            <person name="Wang Z.-Y."/>
            <person name="Yan J."/>
            <person name="Yarish C."/>
            <person name="Zoeuner-Riek S."/>
            <person name="Zhuang Y."/>
            <person name="Zou Y."/>
            <person name="Lindquist E.A."/>
            <person name="Grimwood J."/>
            <person name="Barry K."/>
            <person name="Rokhsar D.S."/>
            <person name="Schmutz J."/>
            <person name="Stiller J.W."/>
            <person name="Grossman A.R."/>
            <person name="Prochnik S.E."/>
        </authorList>
    </citation>
    <scope>NUCLEOTIDE SEQUENCE [LARGE SCALE GENOMIC DNA]</scope>
    <source>
        <strain evidence="2">4086291</strain>
    </source>
</reference>
<feature type="compositionally biased region" description="Pro residues" evidence="1">
    <location>
        <begin position="25"/>
        <end position="40"/>
    </location>
</feature>